<organism evidence="1 2">
    <name type="scientific">Trichinella papuae</name>
    <dbReference type="NCBI Taxonomy" id="268474"/>
    <lineage>
        <taxon>Eukaryota</taxon>
        <taxon>Metazoa</taxon>
        <taxon>Ecdysozoa</taxon>
        <taxon>Nematoda</taxon>
        <taxon>Enoplea</taxon>
        <taxon>Dorylaimia</taxon>
        <taxon>Trichinellida</taxon>
        <taxon>Trichinellidae</taxon>
        <taxon>Trichinella</taxon>
    </lineage>
</organism>
<protein>
    <submittedName>
        <fullName evidence="1">Uncharacterized protein</fullName>
    </submittedName>
</protein>
<proteinExistence type="predicted"/>
<dbReference type="EMBL" id="JYDO01000019">
    <property type="protein sequence ID" value="KRZ77443.1"/>
    <property type="molecule type" value="Genomic_DNA"/>
</dbReference>
<name>A0A0V1N0T6_9BILA</name>
<dbReference type="AlphaFoldDB" id="A0A0V1N0T6"/>
<keyword evidence="2" id="KW-1185">Reference proteome</keyword>
<sequence length="75" mass="8376">MNLKDIKRELGQDQSFDIRNVVGMEDLNHWHARRHGAMVNAEEMTNTNSSTPLSRSKNACKSANESLPICCSSIS</sequence>
<evidence type="ECO:0000313" key="1">
    <source>
        <dbReference type="EMBL" id="KRZ77443.1"/>
    </source>
</evidence>
<accession>A0A0V1N0T6</accession>
<gene>
    <name evidence="1" type="ORF">T10_866</name>
</gene>
<dbReference type="Proteomes" id="UP000054843">
    <property type="component" value="Unassembled WGS sequence"/>
</dbReference>
<reference evidence="1 2" key="1">
    <citation type="submission" date="2015-01" db="EMBL/GenBank/DDBJ databases">
        <title>Evolution of Trichinella species and genotypes.</title>
        <authorList>
            <person name="Korhonen P.K."/>
            <person name="Edoardo P."/>
            <person name="Giuseppe L.R."/>
            <person name="Gasser R.B."/>
        </authorList>
    </citation>
    <scope>NUCLEOTIDE SEQUENCE [LARGE SCALE GENOMIC DNA]</scope>
    <source>
        <strain evidence="1">ISS1980</strain>
    </source>
</reference>
<evidence type="ECO:0000313" key="2">
    <source>
        <dbReference type="Proteomes" id="UP000054843"/>
    </source>
</evidence>
<comment type="caution">
    <text evidence="1">The sequence shown here is derived from an EMBL/GenBank/DDBJ whole genome shotgun (WGS) entry which is preliminary data.</text>
</comment>